<keyword evidence="1" id="KW-0812">Transmembrane</keyword>
<evidence type="ECO:0000256" key="1">
    <source>
        <dbReference type="SAM" id="Phobius"/>
    </source>
</evidence>
<dbReference type="InterPro" id="IPR050570">
    <property type="entry name" value="Cell_wall_metabolism_enzyme"/>
</dbReference>
<dbReference type="PANTHER" id="PTHR21666:SF270">
    <property type="entry name" value="MUREIN HYDROLASE ACTIVATOR ENVC"/>
    <property type="match status" value="1"/>
</dbReference>
<evidence type="ECO:0000313" key="4">
    <source>
        <dbReference type="Proteomes" id="UP000198589"/>
    </source>
</evidence>
<dbReference type="EMBL" id="FOND01000005">
    <property type="protein sequence ID" value="SFE72163.1"/>
    <property type="molecule type" value="Genomic_DNA"/>
</dbReference>
<keyword evidence="1" id="KW-0472">Membrane</keyword>
<dbReference type="Pfam" id="PF01551">
    <property type="entry name" value="Peptidase_M23"/>
    <property type="match status" value="1"/>
</dbReference>
<evidence type="ECO:0000313" key="3">
    <source>
        <dbReference type="EMBL" id="SFE72163.1"/>
    </source>
</evidence>
<dbReference type="CDD" id="cd12797">
    <property type="entry name" value="M23_peptidase"/>
    <property type="match status" value="1"/>
</dbReference>
<keyword evidence="1" id="KW-1133">Transmembrane helix</keyword>
<dbReference type="OrthoDB" id="9809488at2"/>
<dbReference type="AlphaFoldDB" id="A0A1I2CWM3"/>
<dbReference type="InterPro" id="IPR011055">
    <property type="entry name" value="Dup_hybrid_motif"/>
</dbReference>
<proteinExistence type="predicted"/>
<accession>A0A1I2CWM3</accession>
<evidence type="ECO:0000259" key="2">
    <source>
        <dbReference type="Pfam" id="PF01551"/>
    </source>
</evidence>
<dbReference type="GO" id="GO:0004222">
    <property type="term" value="F:metalloendopeptidase activity"/>
    <property type="evidence" value="ECO:0007669"/>
    <property type="project" value="TreeGrafter"/>
</dbReference>
<dbReference type="STRING" id="1798228.SAMN05216574_105191"/>
<dbReference type="Gene3D" id="2.70.70.10">
    <property type="entry name" value="Glucose Permease (Domain IIA)"/>
    <property type="match status" value="1"/>
</dbReference>
<reference evidence="4" key="1">
    <citation type="submission" date="2016-10" db="EMBL/GenBank/DDBJ databases">
        <authorList>
            <person name="Varghese N."/>
            <person name="Submissions S."/>
        </authorList>
    </citation>
    <scope>NUCLEOTIDE SEQUENCE [LARGE SCALE GENOMIC DNA]</scope>
    <source>
        <strain evidence="4">DSM 46838</strain>
    </source>
</reference>
<protein>
    <submittedName>
        <fullName evidence="3">Peptidase family M23</fullName>
    </submittedName>
</protein>
<dbReference type="RefSeq" id="WP_092196358.1">
    <property type="nucleotide sequence ID" value="NZ_FOND01000005.1"/>
</dbReference>
<dbReference type="InterPro" id="IPR016047">
    <property type="entry name" value="M23ase_b-sheet_dom"/>
</dbReference>
<feature type="domain" description="M23ase beta-sheet core" evidence="2">
    <location>
        <begin position="158"/>
        <end position="228"/>
    </location>
</feature>
<keyword evidence="4" id="KW-1185">Reference proteome</keyword>
<feature type="transmembrane region" description="Helical" evidence="1">
    <location>
        <begin position="12"/>
        <end position="45"/>
    </location>
</feature>
<dbReference type="PANTHER" id="PTHR21666">
    <property type="entry name" value="PEPTIDASE-RELATED"/>
    <property type="match status" value="1"/>
</dbReference>
<gene>
    <name evidence="3" type="ORF">SAMN05216574_105191</name>
</gene>
<dbReference type="Proteomes" id="UP000198589">
    <property type="component" value="Unassembled WGS sequence"/>
</dbReference>
<sequence>MNPRRAAARTRPLLLVPGVLLIAAGEIGVTLGPLIGFLLLVAFIVLDRVGPPDAPVRVVEPPVDGPWRALNSPATKVPSHGTHGLGQTWAIDLAAEPADGGRPAFGSGGQWRPVTDYPAFGLPIRSPVPGTVVRVHDRRRDHRARSGWLSLVFLVVVEGFVRQVAGSRWLLGNHVVVDAGDGTYAVLAHLRRGSVRVAVGDAVDAGRQVAECGNSGNSSEPHLHVQLTDSPWIAGACGRPMAFRGGAADGGDGLPADDEVLDAAARPAGH</sequence>
<name>A0A1I2CWM3_9ACTN</name>
<organism evidence="3 4">
    <name type="scientific">Blastococcus tunisiensis</name>
    <dbReference type="NCBI Taxonomy" id="1798228"/>
    <lineage>
        <taxon>Bacteria</taxon>
        <taxon>Bacillati</taxon>
        <taxon>Actinomycetota</taxon>
        <taxon>Actinomycetes</taxon>
        <taxon>Geodermatophilales</taxon>
        <taxon>Geodermatophilaceae</taxon>
        <taxon>Blastococcus</taxon>
    </lineage>
</organism>
<dbReference type="SUPFAM" id="SSF51261">
    <property type="entry name" value="Duplicated hybrid motif"/>
    <property type="match status" value="1"/>
</dbReference>